<dbReference type="Proteomes" id="UP001597199">
    <property type="component" value="Unassembled WGS sequence"/>
</dbReference>
<dbReference type="Pfam" id="PF01408">
    <property type="entry name" value="GFO_IDH_MocA"/>
    <property type="match status" value="1"/>
</dbReference>
<name>A0ABW4BD67_9LACO</name>
<keyword evidence="3" id="KW-1185">Reference proteome</keyword>
<sequence length="326" mass="35206">MKLGIIGTNWITQQFVEAAESTGDYQLTAIYSRHEATAAAFAAKTHEATLYTELPAFFASDLDVVYIASPNGLHAEQAAAALNAGKHVIVEKPMVTHPSQLALIESAQAAHPECLIFEAARHLYDPNFAKITALVQQRRAALTGATLVYAKYSSRYDAYLAGENPNIFSPRFGGGALMDLGVYSVYAAVAWFGVPEQVVYLPSMLASGVDGGGVAHLHYADVDVNLVLGKNYNTSASSEIYFGKTTLQLGATGSLDELKLVGAETADLHVTQPANPMVDEARYFAHALMTHDQNAFEQQWQLAKQVHQVLGDLRATTTIKFGNDPQ</sequence>
<dbReference type="SUPFAM" id="SSF55347">
    <property type="entry name" value="Glyceraldehyde-3-phosphate dehydrogenase-like, C-terminal domain"/>
    <property type="match status" value="1"/>
</dbReference>
<evidence type="ECO:0000259" key="1">
    <source>
        <dbReference type="Pfam" id="PF01408"/>
    </source>
</evidence>
<evidence type="ECO:0000313" key="3">
    <source>
        <dbReference type="Proteomes" id="UP001597199"/>
    </source>
</evidence>
<accession>A0ABW4BD67</accession>
<protein>
    <submittedName>
        <fullName evidence="2">Gfo/Idh/MocA family protein</fullName>
    </submittedName>
</protein>
<feature type="domain" description="Gfo/Idh/MocA-like oxidoreductase N-terminal" evidence="1">
    <location>
        <begin position="2"/>
        <end position="102"/>
    </location>
</feature>
<dbReference type="InterPro" id="IPR036291">
    <property type="entry name" value="NAD(P)-bd_dom_sf"/>
</dbReference>
<dbReference type="SUPFAM" id="SSF51735">
    <property type="entry name" value="NAD(P)-binding Rossmann-fold domains"/>
    <property type="match status" value="1"/>
</dbReference>
<proteinExistence type="predicted"/>
<dbReference type="Gene3D" id="3.40.50.720">
    <property type="entry name" value="NAD(P)-binding Rossmann-like Domain"/>
    <property type="match status" value="1"/>
</dbReference>
<comment type="caution">
    <text evidence="2">The sequence shown here is derived from an EMBL/GenBank/DDBJ whole genome shotgun (WGS) entry which is preliminary data.</text>
</comment>
<evidence type="ECO:0000313" key="2">
    <source>
        <dbReference type="EMBL" id="MFD1397998.1"/>
    </source>
</evidence>
<organism evidence="2 3">
    <name type="scientific">Lacticaseibacillus suilingensis</name>
    <dbReference type="NCBI Taxonomy" id="2799577"/>
    <lineage>
        <taxon>Bacteria</taxon>
        <taxon>Bacillati</taxon>
        <taxon>Bacillota</taxon>
        <taxon>Bacilli</taxon>
        <taxon>Lactobacillales</taxon>
        <taxon>Lactobacillaceae</taxon>
        <taxon>Lacticaseibacillus</taxon>
    </lineage>
</organism>
<reference evidence="3" key="1">
    <citation type="journal article" date="2019" name="Int. J. Syst. Evol. Microbiol.">
        <title>The Global Catalogue of Microorganisms (GCM) 10K type strain sequencing project: providing services to taxonomists for standard genome sequencing and annotation.</title>
        <authorList>
            <consortium name="The Broad Institute Genomics Platform"/>
            <consortium name="The Broad Institute Genome Sequencing Center for Infectious Disease"/>
            <person name="Wu L."/>
            <person name="Ma J."/>
        </authorList>
    </citation>
    <scope>NUCLEOTIDE SEQUENCE [LARGE SCALE GENOMIC DNA]</scope>
    <source>
        <strain evidence="3">CCM 9110</strain>
    </source>
</reference>
<dbReference type="RefSeq" id="WP_204119663.1">
    <property type="nucleotide sequence ID" value="NZ_BOLV01000020.1"/>
</dbReference>
<gene>
    <name evidence="2" type="ORF">ACFQ41_01595</name>
</gene>
<dbReference type="Gene3D" id="3.30.360.10">
    <property type="entry name" value="Dihydrodipicolinate Reductase, domain 2"/>
    <property type="match status" value="1"/>
</dbReference>
<dbReference type="PANTHER" id="PTHR43054:SF1">
    <property type="entry name" value="SCYLLO-INOSITOL 2-DEHYDROGENASE (NADP(+)) IOLU"/>
    <property type="match status" value="1"/>
</dbReference>
<dbReference type="EMBL" id="JBHTOA010000014">
    <property type="protein sequence ID" value="MFD1397998.1"/>
    <property type="molecule type" value="Genomic_DNA"/>
</dbReference>
<dbReference type="PANTHER" id="PTHR43054">
    <property type="match status" value="1"/>
</dbReference>
<dbReference type="InterPro" id="IPR000683">
    <property type="entry name" value="Gfo/Idh/MocA-like_OxRdtase_N"/>
</dbReference>